<evidence type="ECO:0000256" key="4">
    <source>
        <dbReference type="ARBA" id="ARBA00022833"/>
    </source>
</evidence>
<dbReference type="AlphaFoldDB" id="A0A3E1NML4"/>
<keyword evidence="4" id="KW-0862">Zinc</keyword>
<evidence type="ECO:0000256" key="5">
    <source>
        <dbReference type="SAM" id="SignalP"/>
    </source>
</evidence>
<dbReference type="NCBIfam" id="NF012229">
    <property type="entry name" value="bla_class_B_core"/>
    <property type="match status" value="1"/>
</dbReference>
<feature type="chain" id="PRO_5017578157" evidence="5">
    <location>
        <begin position="21"/>
        <end position="286"/>
    </location>
</feature>
<dbReference type="OrthoDB" id="9802248at2"/>
<dbReference type="Proteomes" id="UP000261284">
    <property type="component" value="Unassembled WGS sequence"/>
</dbReference>
<sequence>MRNLLMPALSFLFFTSLVSAQEVHEPSFTKPNWTQSFEPFRIAGNLYYVGTAELGCYLLTTPAGNILINTGIGSSRELLQQNIEKLGFKLADVKILLTTQVHYDHVGAIAEIKKLTGAQLMVDEADAAVLEDGGNSDYEYGGHGWLFQPAKADRLLHNNDTISLGGTQLVMLHHPGHTKGSCSFMVTVKDEQQSYRVLIANMPTIITDRTLNDVPTYPEILKDYAYTLRAMKGLTFDLWVASHASQFNLAEKHKPGDTYNPSAFAGRSDYDEELDELAKDYTTKRQ</sequence>
<feature type="signal peptide" evidence="5">
    <location>
        <begin position="1"/>
        <end position="20"/>
    </location>
</feature>
<dbReference type="GO" id="GO:0016787">
    <property type="term" value="F:hydrolase activity"/>
    <property type="evidence" value="ECO:0007669"/>
    <property type="project" value="UniProtKB-KW"/>
</dbReference>
<protein>
    <submittedName>
        <fullName evidence="7">Subclass B3 metallo-beta-lactamase</fullName>
    </submittedName>
</protein>
<dbReference type="NCBIfam" id="NF033105">
    <property type="entry name" value="bla_subclass_B3"/>
    <property type="match status" value="1"/>
</dbReference>
<keyword evidence="8" id="KW-1185">Reference proteome</keyword>
<gene>
    <name evidence="7" type="primary">bla</name>
    <name evidence="7" type="ORF">DXN05_08025</name>
</gene>
<dbReference type="SUPFAM" id="SSF56281">
    <property type="entry name" value="Metallo-hydrolase/oxidoreductase"/>
    <property type="match status" value="1"/>
</dbReference>
<organism evidence="7 8">
    <name type="scientific">Deminuibacter soli</name>
    <dbReference type="NCBI Taxonomy" id="2291815"/>
    <lineage>
        <taxon>Bacteria</taxon>
        <taxon>Pseudomonadati</taxon>
        <taxon>Bacteroidota</taxon>
        <taxon>Chitinophagia</taxon>
        <taxon>Chitinophagales</taxon>
        <taxon>Chitinophagaceae</taxon>
        <taxon>Deminuibacter</taxon>
    </lineage>
</organism>
<proteinExistence type="predicted"/>
<feature type="domain" description="Metallo-beta-lactamase" evidence="6">
    <location>
        <begin position="53"/>
        <end position="243"/>
    </location>
</feature>
<comment type="caution">
    <text evidence="7">The sequence shown here is derived from an EMBL/GenBank/DDBJ whole genome shotgun (WGS) entry which is preliminary data.</text>
</comment>
<dbReference type="PANTHER" id="PTHR46233:SF3">
    <property type="entry name" value="HYDROXYACYLGLUTATHIONE HYDROLASE GLOC"/>
    <property type="match status" value="1"/>
</dbReference>
<evidence type="ECO:0000256" key="2">
    <source>
        <dbReference type="ARBA" id="ARBA00022723"/>
    </source>
</evidence>
<dbReference type="Pfam" id="PF00753">
    <property type="entry name" value="Lactamase_B"/>
    <property type="match status" value="1"/>
</dbReference>
<evidence type="ECO:0000313" key="7">
    <source>
        <dbReference type="EMBL" id="RFM29151.1"/>
    </source>
</evidence>
<name>A0A3E1NML4_9BACT</name>
<evidence type="ECO:0000256" key="1">
    <source>
        <dbReference type="ARBA" id="ARBA00001947"/>
    </source>
</evidence>
<dbReference type="InterPro" id="IPR001279">
    <property type="entry name" value="Metallo-B-lactamas"/>
</dbReference>
<comment type="cofactor">
    <cofactor evidence="1">
        <name>Zn(2+)</name>
        <dbReference type="ChEBI" id="CHEBI:29105"/>
    </cofactor>
</comment>
<dbReference type="Gene3D" id="3.60.15.10">
    <property type="entry name" value="Ribonuclease Z/Hydroxyacylglutathione hydrolase-like"/>
    <property type="match status" value="1"/>
</dbReference>
<evidence type="ECO:0000256" key="3">
    <source>
        <dbReference type="ARBA" id="ARBA00022801"/>
    </source>
</evidence>
<keyword evidence="3" id="KW-0378">Hydrolase</keyword>
<keyword evidence="2" id="KW-0479">Metal-binding</keyword>
<dbReference type="PANTHER" id="PTHR46233">
    <property type="entry name" value="HYDROXYACYLGLUTATHIONE HYDROLASE GLOC"/>
    <property type="match status" value="1"/>
</dbReference>
<dbReference type="SMART" id="SM00849">
    <property type="entry name" value="Lactamase_B"/>
    <property type="match status" value="1"/>
</dbReference>
<evidence type="ECO:0000313" key="8">
    <source>
        <dbReference type="Proteomes" id="UP000261284"/>
    </source>
</evidence>
<reference evidence="7 8" key="1">
    <citation type="submission" date="2018-08" db="EMBL/GenBank/DDBJ databases">
        <title>Chitinophagaceae sp. K23C18032701, a novel bacterium isolated from forest soil.</title>
        <authorList>
            <person name="Wang C."/>
        </authorList>
    </citation>
    <scope>NUCLEOTIDE SEQUENCE [LARGE SCALE GENOMIC DNA]</scope>
    <source>
        <strain evidence="7 8">K23C18032701</strain>
    </source>
</reference>
<dbReference type="EMBL" id="QTJU01000002">
    <property type="protein sequence ID" value="RFM29151.1"/>
    <property type="molecule type" value="Genomic_DNA"/>
</dbReference>
<evidence type="ECO:0000259" key="6">
    <source>
        <dbReference type="SMART" id="SM00849"/>
    </source>
</evidence>
<dbReference type="InterPro" id="IPR036866">
    <property type="entry name" value="RibonucZ/Hydroxyglut_hydro"/>
</dbReference>
<dbReference type="GO" id="GO:0046872">
    <property type="term" value="F:metal ion binding"/>
    <property type="evidence" value="ECO:0007669"/>
    <property type="project" value="UniProtKB-KW"/>
</dbReference>
<dbReference type="InterPro" id="IPR051453">
    <property type="entry name" value="MBL_Glyoxalase_II"/>
</dbReference>
<keyword evidence="5" id="KW-0732">Signal</keyword>
<accession>A0A3E1NML4</accession>